<feature type="transmembrane region" description="Helical" evidence="6">
    <location>
        <begin position="172"/>
        <end position="193"/>
    </location>
</feature>
<dbReference type="Pfam" id="PF00528">
    <property type="entry name" value="BPD_transp_1"/>
    <property type="match status" value="1"/>
</dbReference>
<organism evidence="8 9">
    <name type="scientific">Corynebacterium glyciniphilum AJ 3170</name>
    <dbReference type="NCBI Taxonomy" id="1404245"/>
    <lineage>
        <taxon>Bacteria</taxon>
        <taxon>Bacillati</taxon>
        <taxon>Actinomycetota</taxon>
        <taxon>Actinomycetes</taxon>
        <taxon>Mycobacteriales</taxon>
        <taxon>Corynebacteriaceae</taxon>
        <taxon>Corynebacterium</taxon>
    </lineage>
</organism>
<keyword evidence="5 6" id="KW-0472">Membrane</keyword>
<dbReference type="Gene3D" id="1.10.3720.10">
    <property type="entry name" value="MetI-like"/>
    <property type="match status" value="1"/>
</dbReference>
<evidence type="ECO:0000256" key="3">
    <source>
        <dbReference type="ARBA" id="ARBA00022692"/>
    </source>
</evidence>
<evidence type="ECO:0000256" key="6">
    <source>
        <dbReference type="RuleBase" id="RU363032"/>
    </source>
</evidence>
<keyword evidence="4 6" id="KW-1133">Transmembrane helix</keyword>
<dbReference type="KEGG" id="cgy:CGLY_14030"/>
<keyword evidence="9" id="KW-1185">Reference proteome</keyword>
<evidence type="ECO:0000313" key="8">
    <source>
        <dbReference type="EMBL" id="AHW65246.1"/>
    </source>
</evidence>
<dbReference type="GO" id="GO:0031460">
    <property type="term" value="P:glycine betaine transport"/>
    <property type="evidence" value="ECO:0007669"/>
    <property type="project" value="TreeGrafter"/>
</dbReference>
<feature type="transmembrane region" description="Helical" evidence="6">
    <location>
        <begin position="49"/>
        <end position="71"/>
    </location>
</feature>
<evidence type="ECO:0000259" key="7">
    <source>
        <dbReference type="PROSITE" id="PS50928"/>
    </source>
</evidence>
<evidence type="ECO:0000256" key="5">
    <source>
        <dbReference type="ARBA" id="ARBA00023136"/>
    </source>
</evidence>
<gene>
    <name evidence="8" type="ORF">CGLY_14030</name>
</gene>
<dbReference type="EMBL" id="CP006842">
    <property type="protein sequence ID" value="AHW65246.1"/>
    <property type="molecule type" value="Genomic_DNA"/>
</dbReference>
<keyword evidence="3 6" id="KW-0812">Transmembrane</keyword>
<dbReference type="Proteomes" id="UP000023703">
    <property type="component" value="Chromosome"/>
</dbReference>
<dbReference type="InterPro" id="IPR051204">
    <property type="entry name" value="ABC_transp_perm/SBD"/>
</dbReference>
<name>X5EF74_9CORY</name>
<evidence type="ECO:0000256" key="4">
    <source>
        <dbReference type="ARBA" id="ARBA00022989"/>
    </source>
</evidence>
<dbReference type="InterPro" id="IPR035906">
    <property type="entry name" value="MetI-like_sf"/>
</dbReference>
<keyword evidence="2 6" id="KW-0813">Transport</keyword>
<reference evidence="8 9" key="1">
    <citation type="journal article" date="2015" name="Int. J. Syst. Evol. Microbiol.">
        <title>Revisiting Corynebacterium glyciniphilum (ex Kubota et al., 1972) sp. nov., nom. rev., isolated from putrefied banana.</title>
        <authorList>
            <person name="Al-Dilaimi A."/>
            <person name="Bednarz H."/>
            <person name="Lomker A."/>
            <person name="Niehaus K."/>
            <person name="Kalinowski J."/>
            <person name="Ruckert C."/>
        </authorList>
    </citation>
    <scope>NUCLEOTIDE SEQUENCE [LARGE SCALE GENOMIC DNA]</scope>
    <source>
        <strain evidence="8">AJ 3170</strain>
    </source>
</reference>
<evidence type="ECO:0000256" key="2">
    <source>
        <dbReference type="ARBA" id="ARBA00022448"/>
    </source>
</evidence>
<dbReference type="HOGENOM" id="CLU_046113_7_2_11"/>
<dbReference type="PANTHER" id="PTHR30177:SF4">
    <property type="entry name" value="OSMOPROTECTANT IMPORT PERMEASE PROTEIN OSMW"/>
    <property type="match status" value="1"/>
</dbReference>
<dbReference type="eggNOG" id="COG1174">
    <property type="taxonomic scope" value="Bacteria"/>
</dbReference>
<dbReference type="SUPFAM" id="SSF161098">
    <property type="entry name" value="MetI-like"/>
    <property type="match status" value="1"/>
</dbReference>
<evidence type="ECO:0000256" key="1">
    <source>
        <dbReference type="ARBA" id="ARBA00004141"/>
    </source>
</evidence>
<dbReference type="CDD" id="cd06261">
    <property type="entry name" value="TM_PBP2"/>
    <property type="match status" value="1"/>
</dbReference>
<dbReference type="STRING" id="1404245.CGLY_14030"/>
<dbReference type="GO" id="GO:0055085">
    <property type="term" value="P:transmembrane transport"/>
    <property type="evidence" value="ECO:0007669"/>
    <property type="project" value="InterPro"/>
</dbReference>
<dbReference type="GO" id="GO:0005886">
    <property type="term" value="C:plasma membrane"/>
    <property type="evidence" value="ECO:0007669"/>
    <property type="project" value="UniProtKB-SubCell"/>
</dbReference>
<dbReference type="PROSITE" id="PS50928">
    <property type="entry name" value="ABC_TM1"/>
    <property type="match status" value="1"/>
</dbReference>
<sequence>MEWIRLPLVQCVIHDTRRIQPTNRREPVNEFISSRWTDILFRSYQHASLVIQALILATVVALVIAVIVTRYRGLSPVANAVSAVGLTIPSLALLGLVIPLVGIGTLPSVFIVVFFAVLPILRNAIVGLQQIPAELIEAARGQGMNAASILLRVRLPLAWPVIMTGIRVSTQMSMGVAAIAAYALGPGLGGYIFTGLSQIGSANALYYTLVGTIGVIIVALILDAVLVLLGRLTTSKGLRA</sequence>
<comment type="subcellular location">
    <subcellularLocation>
        <location evidence="6">Cell membrane</location>
        <topology evidence="6">Multi-pass membrane protein</topology>
    </subcellularLocation>
    <subcellularLocation>
        <location evidence="1">Membrane</location>
        <topology evidence="1">Multi-pass membrane protein</topology>
    </subcellularLocation>
</comment>
<protein>
    <submittedName>
        <fullName evidence="8">ABC-type transporter, permease subunit</fullName>
    </submittedName>
</protein>
<dbReference type="InterPro" id="IPR000515">
    <property type="entry name" value="MetI-like"/>
</dbReference>
<proteinExistence type="inferred from homology"/>
<feature type="transmembrane region" description="Helical" evidence="6">
    <location>
        <begin position="91"/>
        <end position="121"/>
    </location>
</feature>
<dbReference type="AlphaFoldDB" id="X5EF74"/>
<dbReference type="PANTHER" id="PTHR30177">
    <property type="entry name" value="GLYCINE BETAINE/L-PROLINE TRANSPORT SYSTEM PERMEASE PROTEIN PROW"/>
    <property type="match status" value="1"/>
</dbReference>
<feature type="domain" description="ABC transmembrane type-1" evidence="7">
    <location>
        <begin position="43"/>
        <end position="228"/>
    </location>
</feature>
<feature type="transmembrane region" description="Helical" evidence="6">
    <location>
        <begin position="205"/>
        <end position="229"/>
    </location>
</feature>
<comment type="similarity">
    <text evidence="6">Belongs to the binding-protein-dependent transport system permease family.</text>
</comment>
<evidence type="ECO:0000313" key="9">
    <source>
        <dbReference type="Proteomes" id="UP000023703"/>
    </source>
</evidence>
<accession>X5EF74</accession>